<evidence type="ECO:0000256" key="6">
    <source>
        <dbReference type="ARBA" id="ARBA00022801"/>
    </source>
</evidence>
<dbReference type="GO" id="GO:0050830">
    <property type="term" value="P:defense response to Gram-positive bacterium"/>
    <property type="evidence" value="ECO:0007669"/>
    <property type="project" value="TreeGrafter"/>
</dbReference>
<dbReference type="PANTHER" id="PTHR11437">
    <property type="entry name" value="RIBONUCLEASE"/>
    <property type="match status" value="1"/>
</dbReference>
<dbReference type="Proteomes" id="UP000694562">
    <property type="component" value="Unplaced"/>
</dbReference>
<dbReference type="GO" id="GO:0005576">
    <property type="term" value="C:extracellular region"/>
    <property type="evidence" value="ECO:0007669"/>
    <property type="project" value="UniProtKB-SubCell"/>
</dbReference>
<dbReference type="GO" id="GO:0004519">
    <property type="term" value="F:endonuclease activity"/>
    <property type="evidence" value="ECO:0007669"/>
    <property type="project" value="UniProtKB-KW"/>
</dbReference>
<dbReference type="CDD" id="cd06265">
    <property type="entry name" value="RNase_A_canonical"/>
    <property type="match status" value="1"/>
</dbReference>
<evidence type="ECO:0000256" key="5">
    <source>
        <dbReference type="ARBA" id="ARBA00022759"/>
    </source>
</evidence>
<feature type="region of interest" description="Disordered" evidence="9">
    <location>
        <begin position="1"/>
        <end position="20"/>
    </location>
</feature>
<dbReference type="AlphaFoldDB" id="A0A8C4TVB5"/>
<evidence type="ECO:0000313" key="11">
    <source>
        <dbReference type="Ensembl" id="ENSFTIP00000000555.1"/>
    </source>
</evidence>
<dbReference type="PRINTS" id="PR00794">
    <property type="entry name" value="RIBONUCLEASE"/>
</dbReference>
<dbReference type="InterPro" id="IPR001427">
    <property type="entry name" value="RNaseA"/>
</dbReference>
<dbReference type="GO" id="GO:0016787">
    <property type="term" value="F:hydrolase activity"/>
    <property type="evidence" value="ECO:0007669"/>
    <property type="project" value="UniProtKB-KW"/>
</dbReference>
<reference evidence="11" key="2">
    <citation type="submission" date="2025-09" db="UniProtKB">
        <authorList>
            <consortium name="Ensembl"/>
        </authorList>
    </citation>
    <scope>IDENTIFICATION</scope>
</reference>
<dbReference type="SUPFAM" id="SSF54076">
    <property type="entry name" value="RNase A-like"/>
    <property type="match status" value="1"/>
</dbReference>
<evidence type="ECO:0000313" key="12">
    <source>
        <dbReference type="Proteomes" id="UP000694562"/>
    </source>
</evidence>
<evidence type="ECO:0000256" key="4">
    <source>
        <dbReference type="ARBA" id="ARBA00022722"/>
    </source>
</evidence>
<proteinExistence type="inferred from homology"/>
<keyword evidence="5 8" id="KW-0255">Endonuclease</keyword>
<accession>A0A8C4TVB5</accession>
<dbReference type="InterPro" id="IPR036816">
    <property type="entry name" value="RNaseA-like_dom_sf"/>
</dbReference>
<dbReference type="Ensembl" id="ENSFTIT00000000584.1">
    <property type="protein sequence ID" value="ENSFTIP00000000555.1"/>
    <property type="gene ID" value="ENSFTIG00000000394.1"/>
</dbReference>
<sequence>MDVPQHPRGAGASVSCPRGDANILPPHQGTRHLALPPKQTLVSCPPWDTWPRSECMVQGNMGGGHLRGHVQPVMWFVNDYLMTLGAARGSGASWLPTHIRWTLLFALPLLLDPCPLGPAGASIKEAQRSGREPGDPEAIRETEAHTQVRVPMAGWALCMTLVLAVLAEAAGESRYDKFLRQHVDHPQTSVLAAHRYCETMLARRRVTAPGRACKPSNTFVHAPAEELVAACTQTPDEAGFHSTPTAMGLTACRLRGRDTRPPCTYRARQLQHHVRVACVNGLPVHLAGTHAPTQ</sequence>
<dbReference type="OrthoDB" id="8573660at2759"/>
<protein>
    <recommendedName>
        <fullName evidence="10">Ribonuclease A-domain domain-containing protein</fullName>
    </recommendedName>
</protein>
<dbReference type="PANTHER" id="PTHR11437:SF10">
    <property type="entry name" value="ANGIOGENIN-RELATED"/>
    <property type="match status" value="1"/>
</dbReference>
<dbReference type="Gene3D" id="3.10.130.10">
    <property type="entry name" value="Ribonuclease A-like domain"/>
    <property type="match status" value="1"/>
</dbReference>
<organism evidence="11 12">
    <name type="scientific">Falco tinnunculus</name>
    <name type="common">Common kestrel</name>
    <dbReference type="NCBI Taxonomy" id="100819"/>
    <lineage>
        <taxon>Eukaryota</taxon>
        <taxon>Metazoa</taxon>
        <taxon>Chordata</taxon>
        <taxon>Craniata</taxon>
        <taxon>Vertebrata</taxon>
        <taxon>Euteleostomi</taxon>
        <taxon>Archelosauria</taxon>
        <taxon>Archosauria</taxon>
        <taxon>Dinosauria</taxon>
        <taxon>Saurischia</taxon>
        <taxon>Theropoda</taxon>
        <taxon>Coelurosauria</taxon>
        <taxon>Aves</taxon>
        <taxon>Neognathae</taxon>
        <taxon>Neoaves</taxon>
        <taxon>Telluraves</taxon>
        <taxon>Australaves</taxon>
        <taxon>Falconiformes</taxon>
        <taxon>Falconidae</taxon>
        <taxon>Falco</taxon>
    </lineage>
</organism>
<dbReference type="Pfam" id="PF00074">
    <property type="entry name" value="RnaseA"/>
    <property type="match status" value="1"/>
</dbReference>
<keyword evidence="12" id="KW-1185">Reference proteome</keyword>
<evidence type="ECO:0000256" key="2">
    <source>
        <dbReference type="ARBA" id="ARBA00005600"/>
    </source>
</evidence>
<comment type="similarity">
    <text evidence="2 8">Belongs to the pancreatic ribonuclease family.</text>
</comment>
<feature type="domain" description="Ribonuclease A-domain" evidence="10">
    <location>
        <begin position="171"/>
        <end position="290"/>
    </location>
</feature>
<evidence type="ECO:0000256" key="1">
    <source>
        <dbReference type="ARBA" id="ARBA00004613"/>
    </source>
</evidence>
<evidence type="ECO:0000259" key="10">
    <source>
        <dbReference type="SMART" id="SM00092"/>
    </source>
</evidence>
<reference evidence="11" key="1">
    <citation type="submission" date="2025-08" db="UniProtKB">
        <authorList>
            <consortium name="Ensembl"/>
        </authorList>
    </citation>
    <scope>IDENTIFICATION</scope>
</reference>
<dbReference type="InterPro" id="IPR023412">
    <property type="entry name" value="RNaseA_domain"/>
</dbReference>
<dbReference type="GO" id="GO:0003676">
    <property type="term" value="F:nucleic acid binding"/>
    <property type="evidence" value="ECO:0007669"/>
    <property type="project" value="InterPro"/>
</dbReference>
<dbReference type="SMART" id="SM00092">
    <property type="entry name" value="RNAse_Pc"/>
    <property type="match status" value="1"/>
</dbReference>
<dbReference type="InterPro" id="IPR023411">
    <property type="entry name" value="RNaseA_AS"/>
</dbReference>
<keyword evidence="6 8" id="KW-0378">Hydrolase</keyword>
<evidence type="ECO:0000256" key="7">
    <source>
        <dbReference type="ARBA" id="ARBA00023157"/>
    </source>
</evidence>
<evidence type="ECO:0000256" key="9">
    <source>
        <dbReference type="SAM" id="MobiDB-lite"/>
    </source>
</evidence>
<evidence type="ECO:0000256" key="8">
    <source>
        <dbReference type="RuleBase" id="RU000651"/>
    </source>
</evidence>
<keyword evidence="7" id="KW-1015">Disulfide bond</keyword>
<name>A0A8C4TVB5_FALTI</name>
<dbReference type="GO" id="GO:0004540">
    <property type="term" value="F:RNA nuclease activity"/>
    <property type="evidence" value="ECO:0007669"/>
    <property type="project" value="TreeGrafter"/>
</dbReference>
<dbReference type="PROSITE" id="PS00127">
    <property type="entry name" value="RNASE_PANCREATIC"/>
    <property type="match status" value="1"/>
</dbReference>
<keyword evidence="4 8" id="KW-0540">Nuclease</keyword>
<evidence type="ECO:0000256" key="3">
    <source>
        <dbReference type="ARBA" id="ARBA00022525"/>
    </source>
</evidence>
<keyword evidence="3" id="KW-0964">Secreted</keyword>
<comment type="subcellular location">
    <subcellularLocation>
        <location evidence="1">Secreted</location>
    </subcellularLocation>
</comment>